<evidence type="ECO:0000313" key="1">
    <source>
        <dbReference type="EMBL" id="KAI6658794.1"/>
    </source>
</evidence>
<dbReference type="PANTHER" id="PTHR46068">
    <property type="entry name" value="PROTEIN CBG27172"/>
    <property type="match status" value="1"/>
</dbReference>
<dbReference type="Proteomes" id="UP001165289">
    <property type="component" value="Unassembled WGS sequence"/>
</dbReference>
<keyword evidence="2" id="KW-1185">Reference proteome</keyword>
<reference evidence="1 2" key="1">
    <citation type="journal article" date="2023" name="BMC Biol.">
        <title>The compact genome of the sponge Oopsacas minuta (Hexactinellida) is lacking key metazoan core genes.</title>
        <authorList>
            <person name="Santini S."/>
            <person name="Schenkelaars Q."/>
            <person name="Jourda C."/>
            <person name="Duchesne M."/>
            <person name="Belahbib H."/>
            <person name="Rocher C."/>
            <person name="Selva M."/>
            <person name="Riesgo A."/>
            <person name="Vervoort M."/>
            <person name="Leys S.P."/>
            <person name="Kodjabachian L."/>
            <person name="Le Bivic A."/>
            <person name="Borchiellini C."/>
            <person name="Claverie J.M."/>
            <person name="Renard E."/>
        </authorList>
    </citation>
    <scope>NUCLEOTIDE SEQUENCE [LARGE SCALE GENOMIC DNA]</scope>
    <source>
        <strain evidence="1">SPO-2</strain>
    </source>
</reference>
<protein>
    <submittedName>
        <fullName evidence="1">Uncharacterized protein</fullName>
    </submittedName>
</protein>
<sequence length="121" mass="13916">MRNLVKNEWDFGSYKKKTVHFLSETIRLKMLPRSKGLLTRLEIENIDRFMFSNEKLFSIEQATDNQNDRIIGPNSSNIPENVMYVARIQKPRSIMVWAGISANGQTSLIFVPEGIEINAIT</sequence>
<accession>A0AAV7KDU0</accession>
<dbReference type="AlphaFoldDB" id="A0AAV7KDU0"/>
<gene>
    <name evidence="1" type="ORF">LOD99_15119</name>
</gene>
<comment type="caution">
    <text evidence="1">The sequence shown here is derived from an EMBL/GenBank/DDBJ whole genome shotgun (WGS) entry which is preliminary data.</text>
</comment>
<evidence type="ECO:0000313" key="2">
    <source>
        <dbReference type="Proteomes" id="UP001165289"/>
    </source>
</evidence>
<dbReference type="PANTHER" id="PTHR46068:SF1">
    <property type="entry name" value="TRANSPOSASE IS30-LIKE HTH DOMAIN-CONTAINING PROTEIN"/>
    <property type="match status" value="1"/>
</dbReference>
<dbReference type="GO" id="GO:0003676">
    <property type="term" value="F:nucleic acid binding"/>
    <property type="evidence" value="ECO:0007669"/>
    <property type="project" value="InterPro"/>
</dbReference>
<organism evidence="1 2">
    <name type="scientific">Oopsacas minuta</name>
    <dbReference type="NCBI Taxonomy" id="111878"/>
    <lineage>
        <taxon>Eukaryota</taxon>
        <taxon>Metazoa</taxon>
        <taxon>Porifera</taxon>
        <taxon>Hexactinellida</taxon>
        <taxon>Hexasterophora</taxon>
        <taxon>Lyssacinosida</taxon>
        <taxon>Leucopsacidae</taxon>
        <taxon>Oopsacas</taxon>
    </lineage>
</organism>
<proteinExistence type="predicted"/>
<dbReference type="Gene3D" id="3.30.420.10">
    <property type="entry name" value="Ribonuclease H-like superfamily/Ribonuclease H"/>
    <property type="match status" value="1"/>
</dbReference>
<dbReference type="InterPro" id="IPR036397">
    <property type="entry name" value="RNaseH_sf"/>
</dbReference>
<name>A0AAV7KDU0_9METZ</name>
<dbReference type="EMBL" id="JAKMXF010000077">
    <property type="protein sequence ID" value="KAI6658794.1"/>
    <property type="molecule type" value="Genomic_DNA"/>
</dbReference>